<dbReference type="AlphaFoldDB" id="A0A478FQR2"/>
<accession>A0A478FQR2</accession>
<dbReference type="RefSeq" id="WP_216083382.1">
    <property type="nucleotide sequence ID" value="NZ_CACTIB010000021.1"/>
</dbReference>
<comment type="caution">
    <text evidence="1">The sequence shown here is derived from an EMBL/GenBank/DDBJ whole genome shotgun (WGS) entry which is preliminary data.</text>
</comment>
<organism evidence="1 2">
    <name type="scientific">Candidatus Mycoplasma haematohominis</name>
    <dbReference type="NCBI Taxonomy" id="1494318"/>
    <lineage>
        <taxon>Bacteria</taxon>
        <taxon>Bacillati</taxon>
        <taxon>Mycoplasmatota</taxon>
        <taxon>Mollicutes</taxon>
        <taxon>Mycoplasmataceae</taxon>
        <taxon>Mycoplasma</taxon>
    </lineage>
</organism>
<dbReference type="EMBL" id="BIMN01000003">
    <property type="protein sequence ID" value="GCE63702.1"/>
    <property type="molecule type" value="Genomic_DNA"/>
</dbReference>
<protein>
    <submittedName>
        <fullName evidence="1">Uncharacterized protein</fullName>
    </submittedName>
</protein>
<gene>
    <name evidence="1" type="ORF">MHSWG343_07020</name>
</gene>
<sequence>MSTQALGAAAAGTAILGGGGATIAYAAGAFDPKAGEQKQEKSTYKTLAETDPFIFNKEYVGGDENAIKALLEKKDDTSYKTTLKSTHWEKMEEKDILLGDKPTKTKASEFDNDSKNDEISKYVSVWCQAVSAKELKAIPESREEDHGKWEAFKFVCFKEKTGK</sequence>
<evidence type="ECO:0000313" key="1">
    <source>
        <dbReference type="EMBL" id="GCE63702.1"/>
    </source>
</evidence>
<proteinExistence type="predicted"/>
<reference evidence="1 2" key="1">
    <citation type="submission" date="2019-01" db="EMBL/GenBank/DDBJ databases">
        <title>Draft genome sequences of Candidatus Mycoplasma haemohominis SWG34-3 identified from a patient with pyrexia, anemia and liver dysfunction.</title>
        <authorList>
            <person name="Sekizuka T."/>
            <person name="Hattori N."/>
            <person name="Katano H."/>
            <person name="Takuma T."/>
            <person name="Ito T."/>
            <person name="Arai N."/>
            <person name="Yanai R."/>
            <person name="Ishii S."/>
            <person name="Miura Y."/>
            <person name="Tokunaga T."/>
            <person name="Watanabe H."/>
            <person name="Nomura N."/>
            <person name="Eguchi J."/>
            <person name="Arai T."/>
            <person name="Hasegawa H."/>
            <person name="Nakamaki T."/>
            <person name="Wakita T."/>
            <person name="Niki Y."/>
            <person name="Kuroda M."/>
        </authorList>
    </citation>
    <scope>NUCLEOTIDE SEQUENCE [LARGE SCALE GENOMIC DNA]</scope>
    <source>
        <strain evidence="1">SWG34-3</strain>
    </source>
</reference>
<evidence type="ECO:0000313" key="2">
    <source>
        <dbReference type="Proteomes" id="UP000324831"/>
    </source>
</evidence>
<dbReference type="Proteomes" id="UP000324831">
    <property type="component" value="Unassembled WGS sequence"/>
</dbReference>
<name>A0A478FQR2_9MOLU</name>